<dbReference type="RefSeq" id="WP_134191159.1">
    <property type="nucleotide sequence ID" value="NZ_JBHLUW010000027.1"/>
</dbReference>
<accession>A0A4R8LX34</accession>
<dbReference type="OrthoDB" id="7561239at2"/>
<gene>
    <name evidence="1" type="ORF">BX592_105106</name>
</gene>
<sequence length="177" mass="18503">MNEEKNALRTRFIGLAVVVSFGLTAHPALASLGSFPLNGANVHVSSNVMKSAAVVKEETASQTVATTPSPTAAYTVNVVILNSGTVVHEFVAASSDTVFAVTWSGPQQPDFVDILGTYSERYLKPSGADAIHAVGLNQRSLNASDLVVQSFGHPGRFKGYAYLPSAVPAGVSLSKLQ</sequence>
<dbReference type="InterPro" id="IPR021267">
    <property type="entry name" value="DUF2844"/>
</dbReference>
<dbReference type="EMBL" id="SORE01000005">
    <property type="protein sequence ID" value="TDY52222.1"/>
    <property type="molecule type" value="Genomic_DNA"/>
</dbReference>
<dbReference type="AlphaFoldDB" id="A0A4R8LX34"/>
<proteinExistence type="predicted"/>
<reference evidence="1 2" key="1">
    <citation type="submission" date="2019-03" db="EMBL/GenBank/DDBJ databases">
        <title>Genomic Encyclopedia of Type Strains, Phase III (KMG-III): the genomes of soil and plant-associated and newly described type strains.</title>
        <authorList>
            <person name="Whitman W."/>
        </authorList>
    </citation>
    <scope>NUCLEOTIDE SEQUENCE [LARGE SCALE GENOMIC DNA]</scope>
    <source>
        <strain evidence="1 2">LMG 29544</strain>
    </source>
</reference>
<name>A0A4R8LX34_9BURK</name>
<organism evidence="1 2">
    <name type="scientific">Paraburkholderia rhizosphaerae</name>
    <dbReference type="NCBI Taxonomy" id="480658"/>
    <lineage>
        <taxon>Bacteria</taxon>
        <taxon>Pseudomonadati</taxon>
        <taxon>Pseudomonadota</taxon>
        <taxon>Betaproteobacteria</taxon>
        <taxon>Burkholderiales</taxon>
        <taxon>Burkholderiaceae</taxon>
        <taxon>Paraburkholderia</taxon>
    </lineage>
</organism>
<evidence type="ECO:0000313" key="2">
    <source>
        <dbReference type="Proteomes" id="UP000295509"/>
    </source>
</evidence>
<keyword evidence="2" id="KW-1185">Reference proteome</keyword>
<dbReference type="Pfam" id="PF11005">
    <property type="entry name" value="DUF2844"/>
    <property type="match status" value="1"/>
</dbReference>
<comment type="caution">
    <text evidence="1">The sequence shown here is derived from an EMBL/GenBank/DDBJ whole genome shotgun (WGS) entry which is preliminary data.</text>
</comment>
<protein>
    <submittedName>
        <fullName evidence="1">Uncharacterized protein DUF2844</fullName>
    </submittedName>
</protein>
<evidence type="ECO:0000313" key="1">
    <source>
        <dbReference type="EMBL" id="TDY52222.1"/>
    </source>
</evidence>
<dbReference type="Proteomes" id="UP000295509">
    <property type="component" value="Unassembled WGS sequence"/>
</dbReference>